<dbReference type="KEGG" id="sesp:BN6_64720"/>
<dbReference type="Proteomes" id="UP000006281">
    <property type="component" value="Chromosome"/>
</dbReference>
<dbReference type="AlphaFoldDB" id="K0K0E7"/>
<reference evidence="1 2" key="1">
    <citation type="journal article" date="2012" name="BMC Genomics">
        <title>Complete genome sequence of Saccharothrix espanaensis DSM 44229T and comparison to the other completely sequenced Pseudonocardiaceae.</title>
        <authorList>
            <person name="Strobel T."/>
            <person name="Al-Dilaimi A."/>
            <person name="Blom J."/>
            <person name="Gessner A."/>
            <person name="Kalinowski J."/>
            <person name="Luzhetska M."/>
            <person name="Puhler A."/>
            <person name="Szczepanowski R."/>
            <person name="Bechthold A."/>
            <person name="Ruckert C."/>
        </authorList>
    </citation>
    <scope>NUCLEOTIDE SEQUENCE [LARGE SCALE GENOMIC DNA]</scope>
    <source>
        <strain evidence="2">ATCC 51144 / DSM 44229 / JCM 9112 / NBRC 15066 / NRRL 15764</strain>
    </source>
</reference>
<proteinExistence type="predicted"/>
<evidence type="ECO:0000313" key="2">
    <source>
        <dbReference type="Proteomes" id="UP000006281"/>
    </source>
</evidence>
<accession>K0K0E7</accession>
<dbReference type="HOGENOM" id="CLU_1045412_0_0_11"/>
<dbReference type="RefSeq" id="WP_015103826.1">
    <property type="nucleotide sequence ID" value="NC_019673.1"/>
</dbReference>
<dbReference type="PATRIC" id="fig|1179773.3.peg.6525"/>
<dbReference type="eggNOG" id="ENOG50323WS">
    <property type="taxonomic scope" value="Bacteria"/>
</dbReference>
<dbReference type="OrthoDB" id="9843045at2"/>
<dbReference type="EMBL" id="HE804045">
    <property type="protein sequence ID" value="CCH33715.1"/>
    <property type="molecule type" value="Genomic_DNA"/>
</dbReference>
<dbReference type="BioCyc" id="SESP1179773:BN6_RS31185-MONOMER"/>
<name>K0K0E7_SACES</name>
<protein>
    <submittedName>
        <fullName evidence="1">Uncharacterized protein</fullName>
    </submittedName>
</protein>
<keyword evidence="2" id="KW-1185">Reference proteome</keyword>
<gene>
    <name evidence="1" type="ordered locus">BN6_64720</name>
</gene>
<organism evidence="1 2">
    <name type="scientific">Saccharothrix espanaensis (strain ATCC 51144 / DSM 44229 / JCM 9112 / NBRC 15066 / NRRL 15764)</name>
    <dbReference type="NCBI Taxonomy" id="1179773"/>
    <lineage>
        <taxon>Bacteria</taxon>
        <taxon>Bacillati</taxon>
        <taxon>Actinomycetota</taxon>
        <taxon>Actinomycetes</taxon>
        <taxon>Pseudonocardiales</taxon>
        <taxon>Pseudonocardiaceae</taxon>
        <taxon>Saccharothrix</taxon>
    </lineage>
</organism>
<evidence type="ECO:0000313" key="1">
    <source>
        <dbReference type="EMBL" id="CCH33715.1"/>
    </source>
</evidence>
<sequence length="266" mass="28511">MTTPAPWPIVSRDKLVRAYHHGSEAGGEAPFRTLRRQKCVTAGVAVPQRRGGRLGGQVRFFSRLNVMAASLVRRGLLDEARMVATRALELEDSEPFRALRDLLASRPTEEVRAIIAGRRPAAESQAVIVEAAIATGRAEELLKPSFAEKELARMLAGHVTSVSDHVVLISDPSGIDTVVPRWLADGALRAEVGDPVIVRTVQLSGDQAMVEVTPGIDLEPVPYSPFDRADHRTAAITPADLDRIAGPAPTLHIPVPVVIGGQSVGD</sequence>